<reference evidence="1" key="1">
    <citation type="submission" date="2023-06" db="EMBL/GenBank/DDBJ databases">
        <title>Draft genome sequence of Nocardioides sp. SOB77.</title>
        <authorList>
            <person name="Zhang G."/>
        </authorList>
    </citation>
    <scope>NUCLEOTIDE SEQUENCE</scope>
    <source>
        <strain evidence="1">SOB77</strain>
    </source>
</reference>
<evidence type="ECO:0000313" key="1">
    <source>
        <dbReference type="EMBL" id="MDN4175624.1"/>
    </source>
</evidence>
<organism evidence="1 2">
    <name type="scientific">Nocardioides oceani</name>
    <dbReference type="NCBI Taxonomy" id="3058369"/>
    <lineage>
        <taxon>Bacteria</taxon>
        <taxon>Bacillati</taxon>
        <taxon>Actinomycetota</taxon>
        <taxon>Actinomycetes</taxon>
        <taxon>Propionibacteriales</taxon>
        <taxon>Nocardioidaceae</taxon>
        <taxon>Nocardioides</taxon>
    </lineage>
</organism>
<proteinExistence type="predicted"/>
<sequence>MPGQSDKNFVDITVKSTSGTFADRYNRNNKAQKVFDDAVAYFGLNTSAGTYTLSREADGRGLSLSEKLEDLGVVDGDTLLLQTDQAQDG</sequence>
<gene>
    <name evidence="1" type="ORF">QWY28_21865</name>
</gene>
<accession>A0ABT8FLS2</accession>
<comment type="caution">
    <text evidence="1">The sequence shown here is derived from an EMBL/GenBank/DDBJ whole genome shotgun (WGS) entry which is preliminary data.</text>
</comment>
<dbReference type="Pfam" id="PF08817">
    <property type="entry name" value="YukD"/>
    <property type="match status" value="1"/>
</dbReference>
<protein>
    <recommendedName>
        <fullName evidence="3">Ubiquitin-like domain-containing protein</fullName>
    </recommendedName>
</protein>
<dbReference type="RefSeq" id="WP_300955003.1">
    <property type="nucleotide sequence ID" value="NZ_JAUHJQ010000017.1"/>
</dbReference>
<dbReference type="InterPro" id="IPR024962">
    <property type="entry name" value="YukD-like"/>
</dbReference>
<evidence type="ECO:0000313" key="2">
    <source>
        <dbReference type="Proteomes" id="UP001168620"/>
    </source>
</evidence>
<evidence type="ECO:0008006" key="3">
    <source>
        <dbReference type="Google" id="ProtNLM"/>
    </source>
</evidence>
<dbReference type="Proteomes" id="UP001168620">
    <property type="component" value="Unassembled WGS sequence"/>
</dbReference>
<dbReference type="Gene3D" id="3.10.20.90">
    <property type="entry name" value="Phosphatidylinositol 3-kinase Catalytic Subunit, Chain A, domain 1"/>
    <property type="match status" value="1"/>
</dbReference>
<name>A0ABT8FLS2_9ACTN</name>
<keyword evidence="2" id="KW-1185">Reference proteome</keyword>
<dbReference type="EMBL" id="JAUHJQ010000017">
    <property type="protein sequence ID" value="MDN4175624.1"/>
    <property type="molecule type" value="Genomic_DNA"/>
</dbReference>